<dbReference type="FunFam" id="3.40.50.300:FF:000134">
    <property type="entry name" value="Iron-enterobactin ABC transporter ATP-binding protein"/>
    <property type="match status" value="1"/>
</dbReference>
<evidence type="ECO:0000256" key="3">
    <source>
        <dbReference type="ARBA" id="ARBA00022840"/>
    </source>
</evidence>
<reference evidence="5 6" key="1">
    <citation type="submission" date="2016-09" db="EMBL/GenBank/DDBJ databases">
        <title>Pseudonocardia autotrophica DSM535, a candidate organism with high potential of specific P450 cytochromes.</title>
        <authorList>
            <person name="Grumaz C."/>
            <person name="Vainshtein Y."/>
            <person name="Kirstahler P."/>
            <person name="Sohn K."/>
        </authorList>
    </citation>
    <scope>NUCLEOTIDE SEQUENCE [LARGE SCALE GENOMIC DNA]</scope>
    <source>
        <strain evidence="5 6">DSM 535</strain>
    </source>
</reference>
<dbReference type="PANTHER" id="PTHR42794">
    <property type="entry name" value="HEMIN IMPORT ATP-BINDING PROTEIN HMUV"/>
    <property type="match status" value="1"/>
</dbReference>
<dbReference type="InterPro" id="IPR003593">
    <property type="entry name" value="AAA+_ATPase"/>
</dbReference>
<dbReference type="STRING" id="2074.BG845_04576"/>
<dbReference type="Gene3D" id="3.40.50.300">
    <property type="entry name" value="P-loop containing nucleotide triphosphate hydrolases"/>
    <property type="match status" value="1"/>
</dbReference>
<sequence>MAVVLDLDRVCCGYRDTDLFTDVSLRVAESEVLCLLGPNGVGKSTLLRAVLGSLQLRAGRVRIAGRDVGEWRRRALARTVAHVPQAAAAPFPFTVAEVVLMGRTPHLGVARSPGRADREIAARCLERLGIGHLAHRPYTVTSGGERQLVLVARALAQQPRLLLLDEPASDLDLGNQAMLLRTVRDLAAGGPAVVMISHAPEHAFAVADTAALLDRDGVLRTGTPAEVLTESELTRVYGGPVRVLTGTGPDGSTVRGCVPLL</sequence>
<keyword evidence="2" id="KW-0547">Nucleotide-binding</keyword>
<organism evidence="5 6">
    <name type="scientific">Pseudonocardia autotrophica</name>
    <name type="common">Amycolata autotrophica</name>
    <name type="synonym">Nocardia autotrophica</name>
    <dbReference type="NCBI Taxonomy" id="2074"/>
    <lineage>
        <taxon>Bacteria</taxon>
        <taxon>Bacillati</taxon>
        <taxon>Actinomycetota</taxon>
        <taxon>Actinomycetes</taxon>
        <taxon>Pseudonocardiales</taxon>
        <taxon>Pseudonocardiaceae</taxon>
        <taxon>Pseudonocardia</taxon>
    </lineage>
</organism>
<keyword evidence="1" id="KW-0813">Transport</keyword>
<dbReference type="Pfam" id="PF00005">
    <property type="entry name" value="ABC_tran"/>
    <property type="match status" value="1"/>
</dbReference>
<evidence type="ECO:0000256" key="1">
    <source>
        <dbReference type="ARBA" id="ARBA00022448"/>
    </source>
</evidence>
<dbReference type="GO" id="GO:0005524">
    <property type="term" value="F:ATP binding"/>
    <property type="evidence" value="ECO:0007669"/>
    <property type="project" value="UniProtKB-KW"/>
</dbReference>
<dbReference type="InterPro" id="IPR003439">
    <property type="entry name" value="ABC_transporter-like_ATP-bd"/>
</dbReference>
<dbReference type="EMBL" id="MIGB01000028">
    <property type="protein sequence ID" value="OSY37755.1"/>
    <property type="molecule type" value="Genomic_DNA"/>
</dbReference>
<keyword evidence="6" id="KW-1185">Reference proteome</keyword>
<dbReference type="OrthoDB" id="5296765at2"/>
<proteinExistence type="predicted"/>
<evidence type="ECO:0000313" key="5">
    <source>
        <dbReference type="EMBL" id="OSY37755.1"/>
    </source>
</evidence>
<evidence type="ECO:0000313" key="6">
    <source>
        <dbReference type="Proteomes" id="UP000194360"/>
    </source>
</evidence>
<dbReference type="InterPro" id="IPR027417">
    <property type="entry name" value="P-loop_NTPase"/>
</dbReference>
<gene>
    <name evidence="5" type="ORF">BG845_04576</name>
</gene>
<dbReference type="SMART" id="SM00382">
    <property type="entry name" value="AAA"/>
    <property type="match status" value="1"/>
</dbReference>
<dbReference type="PANTHER" id="PTHR42794:SF2">
    <property type="entry name" value="ABC TRANSPORTER ATP-BINDING PROTEIN"/>
    <property type="match status" value="1"/>
</dbReference>
<dbReference type="AlphaFoldDB" id="A0A1Y2MR93"/>
<feature type="domain" description="ABC transporter" evidence="4">
    <location>
        <begin position="2"/>
        <end position="240"/>
    </location>
</feature>
<protein>
    <submittedName>
        <fullName evidence="5">Putative ABC transporter ATP-binding protein</fullName>
    </submittedName>
</protein>
<accession>A0A1Y2MR93</accession>
<name>A0A1Y2MR93_PSEAH</name>
<evidence type="ECO:0000256" key="2">
    <source>
        <dbReference type="ARBA" id="ARBA00022741"/>
    </source>
</evidence>
<dbReference type="PROSITE" id="PS50893">
    <property type="entry name" value="ABC_TRANSPORTER_2"/>
    <property type="match status" value="1"/>
</dbReference>
<evidence type="ECO:0000259" key="4">
    <source>
        <dbReference type="PROSITE" id="PS50893"/>
    </source>
</evidence>
<keyword evidence="3 5" id="KW-0067">ATP-binding</keyword>
<dbReference type="SUPFAM" id="SSF52540">
    <property type="entry name" value="P-loop containing nucleoside triphosphate hydrolases"/>
    <property type="match status" value="1"/>
</dbReference>
<dbReference type="RefSeq" id="WP_125911263.1">
    <property type="nucleotide sequence ID" value="NZ_AP018920.1"/>
</dbReference>
<dbReference type="Proteomes" id="UP000194360">
    <property type="component" value="Unassembled WGS sequence"/>
</dbReference>
<comment type="caution">
    <text evidence="5">The sequence shown here is derived from an EMBL/GenBank/DDBJ whole genome shotgun (WGS) entry which is preliminary data.</text>
</comment>
<dbReference type="GO" id="GO:0016887">
    <property type="term" value="F:ATP hydrolysis activity"/>
    <property type="evidence" value="ECO:0007669"/>
    <property type="project" value="InterPro"/>
</dbReference>